<evidence type="ECO:0000256" key="7">
    <source>
        <dbReference type="ARBA" id="ARBA00023204"/>
    </source>
</evidence>
<dbReference type="CDD" id="cd03284">
    <property type="entry name" value="ABC_MutS1"/>
    <property type="match status" value="1"/>
</dbReference>
<dbReference type="Pfam" id="PF05190">
    <property type="entry name" value="MutS_IV"/>
    <property type="match status" value="1"/>
</dbReference>
<keyword evidence="4 9" id="KW-0227">DNA damage</keyword>
<feature type="domain" description="DNA mismatch repair proteins mutS family" evidence="11">
    <location>
        <begin position="718"/>
        <end position="734"/>
    </location>
</feature>
<dbReference type="PANTHER" id="PTHR11361">
    <property type="entry name" value="DNA MISMATCH REPAIR PROTEIN MUTS FAMILY MEMBER"/>
    <property type="match status" value="1"/>
</dbReference>
<dbReference type="RefSeq" id="WP_016483513.1">
    <property type="nucleotide sequence ID" value="NC_021487.1"/>
</dbReference>
<dbReference type="SUPFAM" id="SSF53150">
    <property type="entry name" value="DNA repair protein MutS, domain II"/>
    <property type="match status" value="1"/>
</dbReference>
<evidence type="ECO:0000256" key="3">
    <source>
        <dbReference type="ARBA" id="ARBA00022741"/>
    </source>
</evidence>
<dbReference type="SUPFAM" id="SSF55271">
    <property type="entry name" value="DNA repair protein MutS, domain I"/>
    <property type="match status" value="1"/>
</dbReference>
<dbReference type="Gene3D" id="3.40.50.300">
    <property type="entry name" value="P-loop containing nucleotide triphosphate hydrolases"/>
    <property type="match status" value="1"/>
</dbReference>
<dbReference type="Pfam" id="PF00488">
    <property type="entry name" value="MutS_V"/>
    <property type="match status" value="1"/>
</dbReference>
<evidence type="ECO:0000259" key="11">
    <source>
        <dbReference type="PROSITE" id="PS00486"/>
    </source>
</evidence>
<reference evidence="13" key="1">
    <citation type="submission" date="2013-03" db="EMBL/GenBank/DDBJ databases">
        <title>Genome sequence of Chthonomonas calidirosea, the first sequenced genome from the Armatimonadetes phylum (formally candidate division OP10).</title>
        <authorList>
            <person name="Lee K.C.Y."/>
            <person name="Morgan X.C."/>
            <person name="Dunfield P.F."/>
            <person name="Tamas I."/>
            <person name="Houghton K.M."/>
            <person name="Vyssotski M."/>
            <person name="Ryan J.L.J."/>
            <person name="Lagutin K."/>
            <person name="McDonald I.R."/>
            <person name="Stott M.B."/>
        </authorList>
    </citation>
    <scope>NUCLEOTIDE SEQUENCE [LARGE SCALE GENOMIC DNA]</scope>
    <source>
        <strain evidence="13">DSM 23976 / ICMP 18418 / T49</strain>
    </source>
</reference>
<accession>S0EVZ0</accession>
<sequence>MSDSDVLPTSEKATVEPFPSNYVGRTPLLKQYFTTRSERPGVILLMRVGDFFEAYGEDAEIIAHELQIALTGRDDGGVRVPMAGVPYHSVERYIARLIARGHRVALMDQVEDPRFAKGLVKRKVTRVVTPGTVLEDAMLDSRSNNYLVAAVIGDPVAGVGVVDVSTGEFLTTEIEGERRKERLLEEIARLEPAEILVPEGVDAELIEAIKATCTGSVTVMPRSEGGQRSTSTDSRQLLLAHFQTQSLRGFGCEEYTAGIDACALILRYLRQTQMGALAHIRSLATYSTEEFMTLDSAARRHLELLAPMGDGGRQRTLLGVLDETLTPMGGRLLKRWIEEPLLEVGRIQRRQEAVEELVRDPIRRGDLRDLLRGMGDIERLVSRAAAGLANARDLVALRNALLRLPNIATVLAGARSEKLRDLASRLACPLDIVERIGRAIQDDPPAGLREGGLIRPGYHAELDKLRAVSADAKGYIANLEATERERTGIASLKVGYNAVFGYYIEVTKANLSKVPSNYLRKQTTVNAERYITPELKEYEALVLGAEEKAIELEYELFLGVRERVGEAAPEVLAVARAVAELDVLASFAETAVRHRYVRPEVHEGDSIHILGGRHPVIERIGLGGDYIPNDCHLDEENRLLIITGPNMSGKSSYLRQTALIVLLAQIGSFVPADSASIGIVDRIFTRVGAHDELASGQSTFMVEMSETANILNNATARSLVILDEIGRGTSTYDGLSIAWAVAEYLVQIGCKTLFATHYHHLNELANRYPVVKNFRVAVREQGEHIIWLRKLVPGGTDKSYGIQVARMAGVPLEVVERAKEILKSLEKGSAGVTRDIVDSGQQVPERKQKLQLTLFEPERHPILEELEALDITTMTPMEALMKIEAWRRQLKQGR</sequence>
<dbReference type="InParanoid" id="S0EVZ0"/>
<dbReference type="Proteomes" id="UP000014227">
    <property type="component" value="Chromosome I"/>
</dbReference>
<comment type="similarity">
    <text evidence="1 9 10">Belongs to the DNA mismatch repair MutS family.</text>
</comment>
<dbReference type="STRING" id="454171.CP488_01908"/>
<evidence type="ECO:0000256" key="4">
    <source>
        <dbReference type="ARBA" id="ARBA00022763"/>
    </source>
</evidence>
<keyword evidence="5 9" id="KW-0067">ATP-binding</keyword>
<dbReference type="InterPro" id="IPR045076">
    <property type="entry name" value="MutS"/>
</dbReference>
<dbReference type="HOGENOM" id="CLU_002472_3_1_0"/>
<evidence type="ECO:0000313" key="12">
    <source>
        <dbReference type="EMBL" id="CCW35992.1"/>
    </source>
</evidence>
<evidence type="ECO:0000313" key="13">
    <source>
        <dbReference type="Proteomes" id="UP000014227"/>
    </source>
</evidence>
<dbReference type="GO" id="GO:0140664">
    <property type="term" value="F:ATP-dependent DNA damage sensor activity"/>
    <property type="evidence" value="ECO:0007669"/>
    <property type="project" value="InterPro"/>
</dbReference>
<name>S0EVZ0_CHTCT</name>
<dbReference type="Pfam" id="PF01624">
    <property type="entry name" value="MutS_I"/>
    <property type="match status" value="1"/>
</dbReference>
<dbReference type="InterPro" id="IPR007695">
    <property type="entry name" value="DNA_mismatch_repair_MutS-lik_N"/>
</dbReference>
<dbReference type="InterPro" id="IPR000432">
    <property type="entry name" value="DNA_mismatch_repair_MutS_C"/>
</dbReference>
<dbReference type="InterPro" id="IPR036678">
    <property type="entry name" value="MutS_con_dom_sf"/>
</dbReference>
<organism evidence="12 13">
    <name type="scientific">Chthonomonas calidirosea (strain DSM 23976 / ICMP 18418 / T49)</name>
    <dbReference type="NCBI Taxonomy" id="1303518"/>
    <lineage>
        <taxon>Bacteria</taxon>
        <taxon>Bacillati</taxon>
        <taxon>Armatimonadota</taxon>
        <taxon>Chthonomonadia</taxon>
        <taxon>Chthonomonadales</taxon>
        <taxon>Chthonomonadaceae</taxon>
        <taxon>Chthonomonas</taxon>
    </lineage>
</organism>
<evidence type="ECO:0000256" key="8">
    <source>
        <dbReference type="ARBA" id="ARBA00024647"/>
    </source>
</evidence>
<dbReference type="AlphaFoldDB" id="S0EVZ0"/>
<dbReference type="SMART" id="SM00533">
    <property type="entry name" value="MUTSd"/>
    <property type="match status" value="1"/>
</dbReference>
<dbReference type="InterPro" id="IPR016151">
    <property type="entry name" value="DNA_mismatch_repair_MutS_N"/>
</dbReference>
<dbReference type="eggNOG" id="COG0249">
    <property type="taxonomic scope" value="Bacteria"/>
</dbReference>
<dbReference type="GO" id="GO:0030983">
    <property type="term" value="F:mismatched DNA binding"/>
    <property type="evidence" value="ECO:0007669"/>
    <property type="project" value="InterPro"/>
</dbReference>
<dbReference type="InterPro" id="IPR017261">
    <property type="entry name" value="DNA_mismatch_repair_MutS/MSH"/>
</dbReference>
<dbReference type="PROSITE" id="PS00486">
    <property type="entry name" value="DNA_MISMATCH_REPAIR_2"/>
    <property type="match status" value="1"/>
</dbReference>
<dbReference type="GO" id="GO:0006298">
    <property type="term" value="P:mismatch repair"/>
    <property type="evidence" value="ECO:0007669"/>
    <property type="project" value="UniProtKB-UniRule"/>
</dbReference>
<dbReference type="SMART" id="SM00534">
    <property type="entry name" value="MUTSac"/>
    <property type="match status" value="1"/>
</dbReference>
<dbReference type="GO" id="GO:0003684">
    <property type="term" value="F:damaged DNA binding"/>
    <property type="evidence" value="ECO:0007669"/>
    <property type="project" value="UniProtKB-UniRule"/>
</dbReference>
<keyword evidence="7 9" id="KW-0234">DNA repair</keyword>
<gene>
    <name evidence="9" type="primary">mutS</name>
    <name evidence="12" type="ORF">CCALI_02185</name>
</gene>
<keyword evidence="13" id="KW-1185">Reference proteome</keyword>
<dbReference type="Pfam" id="PF05192">
    <property type="entry name" value="MutS_III"/>
    <property type="match status" value="1"/>
</dbReference>
<dbReference type="InterPro" id="IPR036187">
    <property type="entry name" value="DNA_mismatch_repair_MutS_sf"/>
</dbReference>
<dbReference type="SUPFAM" id="SSF52540">
    <property type="entry name" value="P-loop containing nucleoside triphosphate hydrolases"/>
    <property type="match status" value="1"/>
</dbReference>
<dbReference type="Gene3D" id="3.30.420.110">
    <property type="entry name" value="MutS, connector domain"/>
    <property type="match status" value="1"/>
</dbReference>
<dbReference type="EMBL" id="HF951689">
    <property type="protein sequence ID" value="CCW35992.1"/>
    <property type="molecule type" value="Genomic_DNA"/>
</dbReference>
<dbReference type="FunCoup" id="S0EVZ0">
    <property type="interactions" value="377"/>
</dbReference>
<dbReference type="InterPro" id="IPR007860">
    <property type="entry name" value="DNA_mmatch_repair_MutS_con_dom"/>
</dbReference>
<evidence type="ECO:0000256" key="1">
    <source>
        <dbReference type="ARBA" id="ARBA00006271"/>
    </source>
</evidence>
<dbReference type="FunFam" id="1.10.1420.10:FF:000001">
    <property type="entry name" value="DNA mismatch repair protein MutS"/>
    <property type="match status" value="1"/>
</dbReference>
<dbReference type="Pfam" id="PF05188">
    <property type="entry name" value="MutS_II"/>
    <property type="match status" value="1"/>
</dbReference>
<dbReference type="SUPFAM" id="SSF48334">
    <property type="entry name" value="DNA repair protein MutS, domain III"/>
    <property type="match status" value="1"/>
</dbReference>
<dbReference type="GO" id="GO:0005829">
    <property type="term" value="C:cytosol"/>
    <property type="evidence" value="ECO:0007669"/>
    <property type="project" value="TreeGrafter"/>
</dbReference>
<evidence type="ECO:0000256" key="10">
    <source>
        <dbReference type="RuleBase" id="RU003756"/>
    </source>
</evidence>
<feature type="binding site" evidence="9">
    <location>
        <begin position="644"/>
        <end position="651"/>
    </location>
    <ligand>
        <name>ATP</name>
        <dbReference type="ChEBI" id="CHEBI:30616"/>
    </ligand>
</feature>
<dbReference type="NCBIfam" id="NF003810">
    <property type="entry name" value="PRK05399.1"/>
    <property type="match status" value="1"/>
</dbReference>
<dbReference type="Gene3D" id="3.40.1170.10">
    <property type="entry name" value="DNA repair protein MutS, domain I"/>
    <property type="match status" value="1"/>
</dbReference>
<dbReference type="PATRIC" id="fig|1303518.3.peg.2268"/>
<dbReference type="PIRSF" id="PIRSF037677">
    <property type="entry name" value="DNA_mis_repair_Msh6"/>
    <property type="match status" value="1"/>
</dbReference>
<evidence type="ECO:0000256" key="9">
    <source>
        <dbReference type="HAMAP-Rule" id="MF_00096"/>
    </source>
</evidence>
<evidence type="ECO:0000256" key="5">
    <source>
        <dbReference type="ARBA" id="ARBA00022840"/>
    </source>
</evidence>
<dbReference type="KEGG" id="ccz:CCALI_02185"/>
<dbReference type="InterPro" id="IPR007861">
    <property type="entry name" value="DNA_mismatch_repair_MutS_clamp"/>
</dbReference>
<dbReference type="FunFam" id="3.40.50.300:FF:000870">
    <property type="entry name" value="MutS protein homolog 4"/>
    <property type="match status" value="1"/>
</dbReference>
<protein>
    <recommendedName>
        <fullName evidence="2 9">DNA mismatch repair protein MutS</fullName>
    </recommendedName>
</protein>
<dbReference type="GO" id="GO:0005524">
    <property type="term" value="F:ATP binding"/>
    <property type="evidence" value="ECO:0007669"/>
    <property type="project" value="UniProtKB-UniRule"/>
</dbReference>
<keyword evidence="6 9" id="KW-0238">DNA-binding</keyword>
<dbReference type="InterPro" id="IPR027417">
    <property type="entry name" value="P-loop_NTPase"/>
</dbReference>
<dbReference type="HAMAP" id="MF_00096">
    <property type="entry name" value="MutS"/>
    <property type="match status" value="1"/>
</dbReference>
<dbReference type="NCBIfam" id="TIGR01070">
    <property type="entry name" value="mutS1"/>
    <property type="match status" value="1"/>
</dbReference>
<dbReference type="InterPro" id="IPR007696">
    <property type="entry name" value="DNA_mismatch_repair_MutS_core"/>
</dbReference>
<comment type="function">
    <text evidence="8 9">This protein is involved in the repair of mismatches in DNA. It is possible that it carries out the mismatch recognition step. This protein has a weak ATPase activity.</text>
</comment>
<dbReference type="InterPro" id="IPR005748">
    <property type="entry name" value="DNA_mismatch_repair_MutS"/>
</dbReference>
<evidence type="ECO:0000256" key="2">
    <source>
        <dbReference type="ARBA" id="ARBA00021982"/>
    </source>
</evidence>
<keyword evidence="3 9" id="KW-0547">Nucleotide-binding</keyword>
<proteinExistence type="inferred from homology"/>
<dbReference type="PANTHER" id="PTHR11361:SF34">
    <property type="entry name" value="DNA MISMATCH REPAIR PROTEIN MSH1, MITOCHONDRIAL"/>
    <property type="match status" value="1"/>
</dbReference>
<dbReference type="Gene3D" id="1.10.1420.10">
    <property type="match status" value="2"/>
</dbReference>
<dbReference type="OrthoDB" id="9802448at2"/>
<evidence type="ECO:0000256" key="6">
    <source>
        <dbReference type="ARBA" id="ARBA00023125"/>
    </source>
</evidence>